<dbReference type="Gene3D" id="1.10.357.10">
    <property type="entry name" value="Tetracycline Repressor, domain 2"/>
    <property type="match status" value="1"/>
</dbReference>
<gene>
    <name evidence="6" type="ORF">RM52_10430</name>
</gene>
<dbReference type="InterPro" id="IPR023772">
    <property type="entry name" value="DNA-bd_HTH_TetR-type_CS"/>
</dbReference>
<dbReference type="GO" id="GO:0003700">
    <property type="term" value="F:DNA-binding transcription factor activity"/>
    <property type="evidence" value="ECO:0007669"/>
    <property type="project" value="TreeGrafter"/>
</dbReference>
<dbReference type="SUPFAM" id="SSF46689">
    <property type="entry name" value="Homeodomain-like"/>
    <property type="match status" value="1"/>
</dbReference>
<dbReference type="EMBL" id="JWSZ01000012">
    <property type="protein sequence ID" value="KIC57425.1"/>
    <property type="molecule type" value="Genomic_DNA"/>
</dbReference>
<evidence type="ECO:0000256" key="1">
    <source>
        <dbReference type="ARBA" id="ARBA00023015"/>
    </source>
</evidence>
<dbReference type="GO" id="GO:0000976">
    <property type="term" value="F:transcription cis-regulatory region binding"/>
    <property type="evidence" value="ECO:0007669"/>
    <property type="project" value="TreeGrafter"/>
</dbReference>
<dbReference type="Gene3D" id="1.10.10.60">
    <property type="entry name" value="Homeodomain-like"/>
    <property type="match status" value="1"/>
</dbReference>
<dbReference type="PRINTS" id="PR00455">
    <property type="entry name" value="HTHTETR"/>
</dbReference>
<dbReference type="InterPro" id="IPR009057">
    <property type="entry name" value="Homeodomain-like_sf"/>
</dbReference>
<evidence type="ECO:0000259" key="5">
    <source>
        <dbReference type="PROSITE" id="PS50977"/>
    </source>
</evidence>
<feature type="DNA-binding region" description="H-T-H motif" evidence="4">
    <location>
        <begin position="40"/>
        <end position="59"/>
    </location>
</feature>
<evidence type="ECO:0000256" key="3">
    <source>
        <dbReference type="ARBA" id="ARBA00023163"/>
    </source>
</evidence>
<dbReference type="PROSITE" id="PS50977">
    <property type="entry name" value="HTH_TETR_2"/>
    <property type="match status" value="1"/>
</dbReference>
<dbReference type="GO" id="GO:0045892">
    <property type="term" value="P:negative regulation of DNA-templated transcription"/>
    <property type="evidence" value="ECO:0007669"/>
    <property type="project" value="UniProtKB-ARBA"/>
</dbReference>
<reference evidence="6 7" key="1">
    <citation type="submission" date="2014-12" db="EMBL/GenBank/DDBJ databases">
        <title>Genome sequencing of Microbacterium hominis TPW29.</title>
        <authorList>
            <person name="Tan P.W."/>
            <person name="Chan K.-G."/>
        </authorList>
    </citation>
    <scope>NUCLEOTIDE SEQUENCE [LARGE SCALE GENOMIC DNA]</scope>
    <source>
        <strain evidence="6 7">TPW29</strain>
    </source>
</reference>
<dbReference type="SUPFAM" id="SSF48498">
    <property type="entry name" value="Tetracyclin repressor-like, C-terminal domain"/>
    <property type="match status" value="1"/>
</dbReference>
<dbReference type="FunFam" id="1.10.10.60:FF:000141">
    <property type="entry name" value="TetR family transcriptional regulator"/>
    <property type="match status" value="1"/>
</dbReference>
<accession>A0A0B4CZE1</accession>
<keyword evidence="3" id="KW-0804">Transcription</keyword>
<dbReference type="InterPro" id="IPR001647">
    <property type="entry name" value="HTH_TetR"/>
</dbReference>
<comment type="caution">
    <text evidence="6">The sequence shown here is derived from an EMBL/GenBank/DDBJ whole genome shotgun (WGS) entry which is preliminary data.</text>
</comment>
<evidence type="ECO:0000313" key="7">
    <source>
        <dbReference type="Proteomes" id="UP000031202"/>
    </source>
</evidence>
<dbReference type="Pfam" id="PF17932">
    <property type="entry name" value="TetR_C_24"/>
    <property type="match status" value="1"/>
</dbReference>
<evidence type="ECO:0000313" key="6">
    <source>
        <dbReference type="EMBL" id="KIC57425.1"/>
    </source>
</evidence>
<sequence length="207" mass="23141">MTTHSRAARTTRERAKAERADALVEAAARLFAQHGFDGVSLEDLGSAVGVSGPAVYRHFDSKRALLGAILLRASTDLLEGGRRVTSTGHDARRSLRELVDFHVDFAVRSADVIRVQDRDLTRLSDQDRRTVRRLQREYVELWVDVLRAVHPERGDTDLRVRAHAGFGLINSTPYVVRTRREVAVDAETDTLLRRLLSDMAYAALATP</sequence>
<dbReference type="PANTHER" id="PTHR30055:SF234">
    <property type="entry name" value="HTH-TYPE TRANSCRIPTIONAL REGULATOR BETI"/>
    <property type="match status" value="1"/>
</dbReference>
<dbReference type="InterPro" id="IPR041490">
    <property type="entry name" value="KstR2_TetR_C"/>
</dbReference>
<evidence type="ECO:0000256" key="2">
    <source>
        <dbReference type="ARBA" id="ARBA00023125"/>
    </source>
</evidence>
<dbReference type="PROSITE" id="PS01081">
    <property type="entry name" value="HTH_TETR_1"/>
    <property type="match status" value="1"/>
</dbReference>
<feature type="domain" description="HTH tetR-type" evidence="5">
    <location>
        <begin position="17"/>
        <end position="77"/>
    </location>
</feature>
<dbReference type="AlphaFoldDB" id="A0A0B4CZE1"/>
<dbReference type="Proteomes" id="UP000031202">
    <property type="component" value="Unassembled WGS sequence"/>
</dbReference>
<keyword evidence="2 4" id="KW-0238">DNA-binding</keyword>
<dbReference type="PANTHER" id="PTHR30055">
    <property type="entry name" value="HTH-TYPE TRANSCRIPTIONAL REGULATOR RUTR"/>
    <property type="match status" value="1"/>
</dbReference>
<dbReference type="RefSeq" id="WP_039416073.1">
    <property type="nucleotide sequence ID" value="NZ_JWSZ01000012.1"/>
</dbReference>
<protein>
    <submittedName>
        <fullName evidence="6">TetR family transcriptional regulator</fullName>
    </submittedName>
</protein>
<dbReference type="Pfam" id="PF00440">
    <property type="entry name" value="TetR_N"/>
    <property type="match status" value="1"/>
</dbReference>
<name>A0A0B4CZE1_9MICO</name>
<proteinExistence type="predicted"/>
<evidence type="ECO:0000256" key="4">
    <source>
        <dbReference type="PROSITE-ProRule" id="PRU00335"/>
    </source>
</evidence>
<keyword evidence="1" id="KW-0805">Transcription regulation</keyword>
<dbReference type="InterPro" id="IPR050109">
    <property type="entry name" value="HTH-type_TetR-like_transc_reg"/>
</dbReference>
<dbReference type="InterPro" id="IPR036271">
    <property type="entry name" value="Tet_transcr_reg_TetR-rel_C_sf"/>
</dbReference>
<organism evidence="6 7">
    <name type="scientific">Microbacterium hominis</name>
    <dbReference type="NCBI Taxonomy" id="162426"/>
    <lineage>
        <taxon>Bacteria</taxon>
        <taxon>Bacillati</taxon>
        <taxon>Actinomycetota</taxon>
        <taxon>Actinomycetes</taxon>
        <taxon>Micrococcales</taxon>
        <taxon>Microbacteriaceae</taxon>
        <taxon>Microbacterium</taxon>
    </lineage>
</organism>